<dbReference type="InterPro" id="IPR056546">
    <property type="entry name" value="MreB_MamK-like"/>
</dbReference>
<keyword evidence="3 6" id="KW-0067">ATP-binding</keyword>
<keyword evidence="4 6" id="KW-0133">Cell shape</keyword>
<dbReference type="GO" id="GO:0008360">
    <property type="term" value="P:regulation of cell shape"/>
    <property type="evidence" value="ECO:0007669"/>
    <property type="project" value="UniProtKB-UniRule"/>
</dbReference>
<feature type="region of interest" description="Disordered" evidence="7">
    <location>
        <begin position="353"/>
        <end position="467"/>
    </location>
</feature>
<gene>
    <name evidence="6" type="primary">mreB</name>
    <name evidence="8" type="ORF">DIW15_03705</name>
</gene>
<feature type="compositionally biased region" description="Basic and acidic residues" evidence="7">
    <location>
        <begin position="377"/>
        <end position="407"/>
    </location>
</feature>
<dbReference type="NCBIfam" id="TIGR00904">
    <property type="entry name" value="mreB"/>
    <property type="match status" value="1"/>
</dbReference>
<evidence type="ECO:0000256" key="5">
    <source>
        <dbReference type="ARBA" id="ARBA00023458"/>
    </source>
</evidence>
<comment type="subunit">
    <text evidence="6">Forms polymers.</text>
</comment>
<feature type="compositionally biased region" description="Polar residues" evidence="7">
    <location>
        <begin position="366"/>
        <end position="376"/>
    </location>
</feature>
<dbReference type="InterPro" id="IPR004753">
    <property type="entry name" value="MreB"/>
</dbReference>
<name>A0A3D4S4Z2_9ENTE</name>
<dbReference type="PANTHER" id="PTHR42749">
    <property type="entry name" value="CELL SHAPE-DETERMINING PROTEIN MREB"/>
    <property type="match status" value="1"/>
</dbReference>
<comment type="caution">
    <text evidence="8">The sequence shown here is derived from an EMBL/GenBank/DDBJ whole genome shotgun (WGS) entry which is preliminary data.</text>
</comment>
<feature type="binding site" evidence="6">
    <location>
        <begin position="203"/>
        <end position="206"/>
    </location>
    <ligand>
        <name>ATP</name>
        <dbReference type="ChEBI" id="CHEBI:30616"/>
    </ligand>
</feature>
<evidence type="ECO:0000256" key="3">
    <source>
        <dbReference type="ARBA" id="ARBA00022840"/>
    </source>
</evidence>
<dbReference type="GO" id="GO:0005524">
    <property type="term" value="F:ATP binding"/>
    <property type="evidence" value="ECO:0007669"/>
    <property type="project" value="UniProtKB-KW"/>
</dbReference>
<dbReference type="Gene3D" id="3.30.420.40">
    <property type="match status" value="2"/>
</dbReference>
<evidence type="ECO:0000313" key="9">
    <source>
        <dbReference type="Proteomes" id="UP000262195"/>
    </source>
</evidence>
<dbReference type="GO" id="GO:0000902">
    <property type="term" value="P:cell morphogenesis"/>
    <property type="evidence" value="ECO:0007669"/>
    <property type="project" value="InterPro"/>
</dbReference>
<evidence type="ECO:0000256" key="2">
    <source>
        <dbReference type="ARBA" id="ARBA00022741"/>
    </source>
</evidence>
<dbReference type="PRINTS" id="PR01652">
    <property type="entry name" value="SHAPEPROTEIN"/>
</dbReference>
<dbReference type="PANTHER" id="PTHR42749:SF4">
    <property type="entry name" value="CELL SHAPE-DETERMINING PROTEIN MBL"/>
    <property type="match status" value="1"/>
</dbReference>
<keyword evidence="2 6" id="KW-0547">Nucleotide-binding</keyword>
<dbReference type="STRING" id="1121105.GCA_000421665_01158"/>
<keyword evidence="1 6" id="KW-0963">Cytoplasm</keyword>
<comment type="caution">
    <text evidence="6">Lacks conserved residue(s) required for the propagation of feature annotation.</text>
</comment>
<protein>
    <recommendedName>
        <fullName evidence="6">Cell shape-determining protein MreB</fullName>
    </recommendedName>
</protein>
<dbReference type="NCBIfam" id="NF010539">
    <property type="entry name" value="PRK13927.1"/>
    <property type="match status" value="1"/>
</dbReference>
<evidence type="ECO:0000256" key="7">
    <source>
        <dbReference type="SAM" id="MobiDB-lite"/>
    </source>
</evidence>
<dbReference type="InterPro" id="IPR043129">
    <property type="entry name" value="ATPase_NBD"/>
</dbReference>
<organism evidence="8 9">
    <name type="scientific">Bavariicoccus seileri</name>
    <dbReference type="NCBI Taxonomy" id="549685"/>
    <lineage>
        <taxon>Bacteria</taxon>
        <taxon>Bacillati</taxon>
        <taxon>Bacillota</taxon>
        <taxon>Bacilli</taxon>
        <taxon>Lactobacillales</taxon>
        <taxon>Enterococcaceae</taxon>
        <taxon>Bavariicoccus</taxon>
    </lineage>
</organism>
<dbReference type="Pfam" id="PF06723">
    <property type="entry name" value="MreB_Mbl"/>
    <property type="match status" value="1"/>
</dbReference>
<evidence type="ECO:0000313" key="8">
    <source>
        <dbReference type="EMBL" id="HCS93800.1"/>
    </source>
</evidence>
<evidence type="ECO:0000256" key="4">
    <source>
        <dbReference type="ARBA" id="ARBA00022960"/>
    </source>
</evidence>
<dbReference type="HAMAP" id="MF_02207">
    <property type="entry name" value="MreB"/>
    <property type="match status" value="1"/>
</dbReference>
<dbReference type="SUPFAM" id="SSF53067">
    <property type="entry name" value="Actin-like ATPase domain"/>
    <property type="match status" value="2"/>
</dbReference>
<dbReference type="AlphaFoldDB" id="A0A3D4S4Z2"/>
<dbReference type="GO" id="GO:0005737">
    <property type="term" value="C:cytoplasm"/>
    <property type="evidence" value="ECO:0007669"/>
    <property type="project" value="UniProtKB-SubCell"/>
</dbReference>
<reference evidence="8 9" key="1">
    <citation type="journal article" date="2018" name="Nat. Biotechnol.">
        <title>A standardized bacterial taxonomy based on genome phylogeny substantially revises the tree of life.</title>
        <authorList>
            <person name="Parks D.H."/>
            <person name="Chuvochina M."/>
            <person name="Waite D.W."/>
            <person name="Rinke C."/>
            <person name="Skarshewski A."/>
            <person name="Chaumeil P.A."/>
            <person name="Hugenholtz P."/>
        </authorList>
    </citation>
    <scope>NUCLEOTIDE SEQUENCE [LARGE SCALE GENOMIC DNA]</scope>
    <source>
        <strain evidence="8">UBA11306</strain>
    </source>
</reference>
<comment type="subcellular location">
    <subcellularLocation>
        <location evidence="6">Cytoplasm</location>
    </subcellularLocation>
    <text evidence="6">Membrane-associated.</text>
</comment>
<comment type="similarity">
    <text evidence="5 6">Belongs to the FtsA/MreB family.</text>
</comment>
<dbReference type="Proteomes" id="UP000262195">
    <property type="component" value="Unassembled WGS sequence"/>
</dbReference>
<sequence length="467" mass="50034">MVKDIGIDLGTVNTLINIKGQGIVLDEPSVVAVNQLTKEPIAFGKTANDMIGRTSQDIEIVFPLKGGVIADFDATMAMVDHFVKKLKITSVLTKPDMLICVPTSITDVERKAIINMAEQSGAKRVYVEDEPKVAAVGSGLNIFIPSGNMIIDLGGGTTDIAVISLGSTVVSKSIKIAGDQMDEDIIRYVKENYELLIGDVMAEKVKKKLARATPDIEPASMRVSGRDLATGLPVTKTIKSDDISEAIATTLDTIIATAAGVLEKTPPELSSDIMFKGIYLTGGGALIKGIEGLFSEALGVKVIVPENPLQSVALGAGDLLEKLNSKTGFWTSIKRLFTSRQIFINPTGRENNQGAAVRVEGRSASVPKSDSATKQVGKNDHAHHTTDDKEKHEDLPQEDQLAVREEQLPSNTSVKDTTEEVSDDTINHAETGSDSSEQETENNSEETKESATEKPSNSSEENSEKLS</sequence>
<feature type="binding site" evidence="6">
    <location>
        <begin position="155"/>
        <end position="157"/>
    </location>
    <ligand>
        <name>ATP</name>
        <dbReference type="ChEBI" id="CHEBI:30616"/>
    </ligand>
</feature>
<proteinExistence type="inferred from homology"/>
<accession>A0A3D4S4Z2</accession>
<evidence type="ECO:0000256" key="6">
    <source>
        <dbReference type="HAMAP-Rule" id="MF_02207"/>
    </source>
</evidence>
<feature type="binding site" evidence="6">
    <location>
        <begin position="283"/>
        <end position="286"/>
    </location>
    <ligand>
        <name>ATP</name>
        <dbReference type="ChEBI" id="CHEBI:30616"/>
    </ligand>
</feature>
<evidence type="ECO:0000256" key="1">
    <source>
        <dbReference type="ARBA" id="ARBA00022490"/>
    </source>
</evidence>
<dbReference type="CDD" id="cd10225">
    <property type="entry name" value="ASKHA_NBD_MreB-like"/>
    <property type="match status" value="1"/>
</dbReference>
<dbReference type="EMBL" id="DQHO01000024">
    <property type="protein sequence ID" value="HCS93800.1"/>
    <property type="molecule type" value="Genomic_DNA"/>
</dbReference>
<comment type="function">
    <text evidence="6">Forms membrane-associated dynamic filaments that are essential for cell shape determination. Acts by regulating cell wall synthesis and cell elongation, and thus cell shape. A feedback loop between cell geometry and MreB localization may maintain elongated cell shape by targeting cell wall growth to regions of negative cell wall curvature.</text>
</comment>